<dbReference type="EMBL" id="MH155876">
    <property type="protein sequence ID" value="AWN05828.1"/>
    <property type="molecule type" value="Genomic_DNA"/>
</dbReference>
<evidence type="ECO:0000313" key="2">
    <source>
        <dbReference type="EMBL" id="AWN05828.1"/>
    </source>
</evidence>
<dbReference type="KEGG" id="vg:64869173"/>
<dbReference type="Proteomes" id="UP000246233">
    <property type="component" value="Segment"/>
</dbReference>
<accession>A0A2U8UQB9</accession>
<feature type="transmembrane region" description="Helical" evidence="1">
    <location>
        <begin position="7"/>
        <end position="26"/>
    </location>
</feature>
<protein>
    <submittedName>
        <fullName evidence="2">Uncharacterized protein</fullName>
    </submittedName>
</protein>
<dbReference type="RefSeq" id="YP_010061290.1">
    <property type="nucleotide sequence ID" value="NC_054781.1"/>
</dbReference>
<dbReference type="GeneID" id="64869173"/>
<sequence>MGAGMKGLITVTGLYVGLLIGSYGLLSWACLVMEKGEEAAHGAAEDDAATRLR</sequence>
<proteinExistence type="predicted"/>
<keyword evidence="3" id="KW-1185">Reference proteome</keyword>
<keyword evidence="1" id="KW-1133">Transmembrane helix</keyword>
<gene>
    <name evidence="2" type="primary">66</name>
    <name evidence="2" type="ORF">SEA_PRIAMO_66</name>
</gene>
<keyword evidence="1" id="KW-0812">Transmembrane</keyword>
<keyword evidence="1" id="KW-0472">Membrane</keyword>
<evidence type="ECO:0000256" key="1">
    <source>
        <dbReference type="SAM" id="Phobius"/>
    </source>
</evidence>
<reference evidence="3" key="1">
    <citation type="submission" date="2018-04" db="EMBL/GenBank/DDBJ databases">
        <authorList>
            <person name="Gomez-Rosado J.O."/>
            <person name="Gonzalez-Garcia E.M."/>
            <person name="Gonzalez-Leon M.A."/>
            <person name="Gonzalez-Rodriguez J."/>
            <person name="Gonzalez-Santos L.I."/>
            <person name="Goveo-Rivera I.A."/>
            <person name="Gutierrez-Silva J.C."/>
            <person name="Issa-Mahmud S."/>
            <person name="Lopez-Llera J.N."/>
            <person name="Marrero-Visalden G."/>
            <person name="Muyet-Blasini E."/>
            <person name="Ortiz-Torres X.D."/>
            <person name="Palacios-Vallejo J.G."/>
            <person name="Pichardo-Gonzalez P.A."/>
            <person name="Pou-Acosta P.M."/>
            <person name="Velez-Velazquez R.M."/>
            <person name="Fernandez-Martinez M."/>
            <person name="Maldonado-Vazquez N."/>
            <person name="Rubin M."/>
            <person name="Vazquez E."/>
            <person name="Garlena R.A."/>
            <person name="Russell D.A."/>
            <person name="Pope W.H."/>
            <person name="Jacobs-Sera D."/>
            <person name="Hatfull G.F."/>
        </authorList>
    </citation>
    <scope>NUCLEOTIDE SEQUENCE [LARGE SCALE GENOMIC DNA]</scope>
</reference>
<name>A0A2U8UQB9_9CAUD</name>
<evidence type="ECO:0000313" key="3">
    <source>
        <dbReference type="Proteomes" id="UP000246233"/>
    </source>
</evidence>
<organism evidence="2 3">
    <name type="scientific">Mycobacterium phage Priamo</name>
    <dbReference type="NCBI Taxonomy" id="2182403"/>
    <lineage>
        <taxon>Viruses</taxon>
        <taxon>Duplodnaviria</taxon>
        <taxon>Heunggongvirae</taxon>
        <taxon>Uroviricota</taxon>
        <taxon>Caudoviricetes</taxon>
        <taxon>Gladiatorvirus</taxon>
        <taxon>Gladiatorvirus priamo</taxon>
    </lineage>
</organism>